<proteinExistence type="predicted"/>
<accession>A0ABD1QUS4</accession>
<gene>
    <name evidence="1" type="ORF">Adt_32925</name>
</gene>
<comment type="caution">
    <text evidence="1">The sequence shown here is derived from an EMBL/GenBank/DDBJ whole genome shotgun (WGS) entry which is preliminary data.</text>
</comment>
<dbReference type="EMBL" id="JBFOLK010000010">
    <property type="protein sequence ID" value="KAL2479959.1"/>
    <property type="molecule type" value="Genomic_DNA"/>
</dbReference>
<name>A0ABD1QUS4_9LAMI</name>
<evidence type="ECO:0000313" key="2">
    <source>
        <dbReference type="Proteomes" id="UP001604336"/>
    </source>
</evidence>
<sequence length="143" mass="15816">MGNLNEWLQIAHAFHMPEQGVTSNDSYIHHNKCHNYLQPSLQHVQQSIPYSPYLCNHCTPRRLNPKSSQTSIWNKPLPPGASPLLPSFSLGLVSVASLLHLGLHLCCQASHLGPASAETPPLLQSLPLRTSLFHMGLHPYMTA</sequence>
<dbReference type="Proteomes" id="UP001604336">
    <property type="component" value="Unassembled WGS sequence"/>
</dbReference>
<organism evidence="1 2">
    <name type="scientific">Abeliophyllum distichum</name>
    <dbReference type="NCBI Taxonomy" id="126358"/>
    <lineage>
        <taxon>Eukaryota</taxon>
        <taxon>Viridiplantae</taxon>
        <taxon>Streptophyta</taxon>
        <taxon>Embryophyta</taxon>
        <taxon>Tracheophyta</taxon>
        <taxon>Spermatophyta</taxon>
        <taxon>Magnoliopsida</taxon>
        <taxon>eudicotyledons</taxon>
        <taxon>Gunneridae</taxon>
        <taxon>Pentapetalae</taxon>
        <taxon>asterids</taxon>
        <taxon>lamiids</taxon>
        <taxon>Lamiales</taxon>
        <taxon>Oleaceae</taxon>
        <taxon>Forsythieae</taxon>
        <taxon>Abeliophyllum</taxon>
    </lineage>
</organism>
<evidence type="ECO:0000313" key="1">
    <source>
        <dbReference type="EMBL" id="KAL2479959.1"/>
    </source>
</evidence>
<reference evidence="2" key="1">
    <citation type="submission" date="2024-07" db="EMBL/GenBank/DDBJ databases">
        <title>Two chromosome-level genome assemblies of Korean endemic species Abeliophyllum distichum and Forsythia ovata (Oleaceae).</title>
        <authorList>
            <person name="Jang H."/>
        </authorList>
    </citation>
    <scope>NUCLEOTIDE SEQUENCE [LARGE SCALE GENOMIC DNA]</scope>
</reference>
<keyword evidence="2" id="KW-1185">Reference proteome</keyword>
<dbReference type="AlphaFoldDB" id="A0ABD1QUS4"/>
<protein>
    <submittedName>
        <fullName evidence="1">Uncharacterized protein</fullName>
    </submittedName>
</protein>